<dbReference type="GO" id="GO:0016757">
    <property type="term" value="F:glycosyltransferase activity"/>
    <property type="evidence" value="ECO:0007669"/>
    <property type="project" value="UniProtKB-KW"/>
</dbReference>
<dbReference type="PANTHER" id="PTHR43707">
    <property type="entry name" value="HISTIDYL-TRNA SYNTHETASE"/>
    <property type="match status" value="1"/>
</dbReference>
<comment type="similarity">
    <text evidence="3 10">Belongs to the class-II aminoacyl-tRNA synthetase family. HisZ subfamily.</text>
</comment>
<dbReference type="UniPathway" id="UPA00031">
    <property type="reaction ID" value="UER00006"/>
</dbReference>
<evidence type="ECO:0000313" key="14">
    <source>
        <dbReference type="Proteomes" id="UP000198778"/>
    </source>
</evidence>
<dbReference type="Proteomes" id="UP000198778">
    <property type="component" value="Unassembled WGS sequence"/>
</dbReference>
<keyword evidence="14" id="KW-1185">Reference proteome</keyword>
<keyword evidence="13" id="KW-0808">Transferase</keyword>
<dbReference type="PANTHER" id="PTHR43707:SF1">
    <property type="entry name" value="HISTIDINE--TRNA LIGASE, MITOCHONDRIAL-RELATED"/>
    <property type="match status" value="1"/>
</dbReference>
<dbReference type="GO" id="GO:0140096">
    <property type="term" value="F:catalytic activity, acting on a protein"/>
    <property type="evidence" value="ECO:0007669"/>
    <property type="project" value="UniProtKB-ARBA"/>
</dbReference>
<evidence type="ECO:0000256" key="2">
    <source>
        <dbReference type="ARBA" id="ARBA00004667"/>
    </source>
</evidence>
<dbReference type="OrthoDB" id="9800814at2"/>
<protein>
    <recommendedName>
        <fullName evidence="5 10">ATP phosphoribosyltransferase regulatory subunit</fullName>
    </recommendedName>
</protein>
<comment type="subunit">
    <text evidence="4 10">Heteromultimer composed of HisG and HisZ subunits.</text>
</comment>
<dbReference type="Gene3D" id="3.30.930.10">
    <property type="entry name" value="Bira Bifunctional Protein, Domain 2"/>
    <property type="match status" value="1"/>
</dbReference>
<comment type="subcellular location">
    <subcellularLocation>
        <location evidence="1 10">Cytoplasm</location>
    </subcellularLocation>
</comment>
<dbReference type="InterPro" id="IPR053846">
    <property type="entry name" value="HisZ-C"/>
</dbReference>
<dbReference type="STRING" id="745820.SAMN04488053_11466"/>
<comment type="function">
    <text evidence="9 10">Required for the first step of histidine biosynthesis. May allow the feedback regulation of ATP phosphoribosyltransferase activity by histidine.</text>
</comment>
<gene>
    <name evidence="10" type="primary">hisZ</name>
    <name evidence="13" type="ORF">SAMN04488053_11466</name>
</gene>
<feature type="binding site" evidence="11">
    <location>
        <position position="125"/>
    </location>
    <ligand>
        <name>L-histidine</name>
        <dbReference type="ChEBI" id="CHEBI:57595"/>
    </ligand>
</feature>
<dbReference type="InterPro" id="IPR004517">
    <property type="entry name" value="HisZ"/>
</dbReference>
<dbReference type="SUPFAM" id="SSF55681">
    <property type="entry name" value="Class II aaRS and biotin synthetases"/>
    <property type="match status" value="1"/>
</dbReference>
<sequence>MSKLFMFEKPQGMRDTLPELYQLKTQVKSAVAEEMRLWGYENVETPTVEFNETVGAASAILDQQLFKLLDQEGNTLVLRPDMTAPIARIAGSTLKNVKRPLRLTYDAPVFRAQQYEGGKPAEFEQVGVELIGDESSSADAEVISLMISSLQKAEVTSYQIAIGHVGFVNALLKEVLGNEERAQEFRRYLYEKNYVGFRKAVDELPLSSLDKRRLHELLRLKGGKDIVEKAEKLTESEAGKKALEQLQKLLHILEDYNMSDRVLIDLNLVMHMSYYTGTVFEAYSEGLGYPLGGGGRYDQLLAQFHHAEPATGFGLRVDRLTEALGKAKQKVKKDTCIIFSSERRKEAMDEAKKQRTEARSVVMQEITGIEDVDAYSKQFEDVIYYIGSNGNGGAGDEQ</sequence>
<comment type="miscellaneous">
    <text evidence="10">This function is generally fulfilled by the C-terminal part of HisG, which is missing in some bacteria such as this one.</text>
</comment>
<dbReference type="InterPro" id="IPR004516">
    <property type="entry name" value="HisRS/HisZ"/>
</dbReference>
<evidence type="ECO:0000256" key="3">
    <source>
        <dbReference type="ARBA" id="ARBA00005539"/>
    </source>
</evidence>
<feature type="domain" description="Aminoacyl-transfer RNA synthetases class-II family profile" evidence="12">
    <location>
        <begin position="11"/>
        <end position="324"/>
    </location>
</feature>
<evidence type="ECO:0000256" key="6">
    <source>
        <dbReference type="ARBA" id="ARBA00022490"/>
    </source>
</evidence>
<reference evidence="14" key="1">
    <citation type="submission" date="2016-10" db="EMBL/GenBank/DDBJ databases">
        <authorList>
            <person name="Varghese N."/>
            <person name="Submissions S."/>
        </authorList>
    </citation>
    <scope>NUCLEOTIDE SEQUENCE [LARGE SCALE GENOMIC DNA]</scope>
    <source>
        <strain evidence="14">CGMCC 1.10369</strain>
    </source>
</reference>
<evidence type="ECO:0000256" key="5">
    <source>
        <dbReference type="ARBA" id="ARBA00020397"/>
    </source>
</evidence>
<dbReference type="HAMAP" id="MF_00125">
    <property type="entry name" value="HisZ"/>
    <property type="match status" value="1"/>
</dbReference>
<evidence type="ECO:0000256" key="9">
    <source>
        <dbReference type="ARBA" id="ARBA00025246"/>
    </source>
</evidence>
<dbReference type="Pfam" id="PF13393">
    <property type="entry name" value="tRNA-synt_His"/>
    <property type="match status" value="1"/>
</dbReference>
<dbReference type="InterPro" id="IPR045864">
    <property type="entry name" value="aa-tRNA-synth_II/BPL/LPL"/>
</dbReference>
<dbReference type="NCBIfam" id="NF008941">
    <property type="entry name" value="PRK12292.2-4"/>
    <property type="match status" value="1"/>
</dbReference>
<keyword evidence="6 10" id="KW-0963">Cytoplasm</keyword>
<evidence type="ECO:0000259" key="12">
    <source>
        <dbReference type="PROSITE" id="PS50862"/>
    </source>
</evidence>
<dbReference type="AlphaFoldDB" id="A0A1H0JRD7"/>
<evidence type="ECO:0000313" key="13">
    <source>
        <dbReference type="EMBL" id="SDO46365.1"/>
    </source>
</evidence>
<evidence type="ECO:0000256" key="10">
    <source>
        <dbReference type="HAMAP-Rule" id="MF_00125"/>
    </source>
</evidence>
<dbReference type="Gene3D" id="3.40.50.12590">
    <property type="match status" value="1"/>
</dbReference>
<proteinExistence type="inferred from homology"/>
<dbReference type="GO" id="GO:0005737">
    <property type="term" value="C:cytoplasm"/>
    <property type="evidence" value="ECO:0007669"/>
    <property type="project" value="UniProtKB-SubCell"/>
</dbReference>
<evidence type="ECO:0000256" key="8">
    <source>
        <dbReference type="ARBA" id="ARBA00023102"/>
    </source>
</evidence>
<feature type="binding site" evidence="11">
    <location>
        <begin position="81"/>
        <end position="83"/>
    </location>
    <ligand>
        <name>L-histidine</name>
        <dbReference type="ChEBI" id="CHEBI:57595"/>
    </ligand>
</feature>
<dbReference type="InterPro" id="IPR006195">
    <property type="entry name" value="aa-tRNA-synth_II"/>
</dbReference>
<dbReference type="InterPro" id="IPR041715">
    <property type="entry name" value="HisRS-like_core"/>
</dbReference>
<dbReference type="PIRSF" id="PIRSF001549">
    <property type="entry name" value="His-tRNA_synth"/>
    <property type="match status" value="1"/>
</dbReference>
<keyword evidence="13" id="KW-0328">Glycosyltransferase</keyword>
<feature type="binding site" evidence="11">
    <location>
        <position position="111"/>
    </location>
    <ligand>
        <name>L-histidine</name>
        <dbReference type="ChEBI" id="CHEBI:57595"/>
    </ligand>
</feature>
<accession>A0A1H0JRD7</accession>
<dbReference type="GO" id="GO:0004821">
    <property type="term" value="F:histidine-tRNA ligase activity"/>
    <property type="evidence" value="ECO:0007669"/>
    <property type="project" value="InterPro"/>
</dbReference>
<evidence type="ECO:0000256" key="1">
    <source>
        <dbReference type="ARBA" id="ARBA00004496"/>
    </source>
</evidence>
<name>A0A1H0JRD7_9BACI</name>
<keyword evidence="7 10" id="KW-0028">Amino-acid biosynthesis</keyword>
<dbReference type="NCBIfam" id="TIGR00443">
    <property type="entry name" value="hisZ_biosyn_reg"/>
    <property type="match status" value="1"/>
</dbReference>
<dbReference type="Pfam" id="PF21996">
    <property type="entry name" value="HisZ-like"/>
    <property type="match status" value="1"/>
</dbReference>
<evidence type="ECO:0000256" key="11">
    <source>
        <dbReference type="PIRSR" id="PIRSR001549-1"/>
    </source>
</evidence>
<organism evidence="13 14">
    <name type="scientific">Alkalicoccus daliensis</name>
    <dbReference type="NCBI Taxonomy" id="745820"/>
    <lineage>
        <taxon>Bacteria</taxon>
        <taxon>Bacillati</taxon>
        <taxon>Bacillota</taxon>
        <taxon>Bacilli</taxon>
        <taxon>Bacillales</taxon>
        <taxon>Bacillaceae</taxon>
        <taxon>Alkalicoccus</taxon>
    </lineage>
</organism>
<comment type="pathway">
    <text evidence="2 10">Amino-acid biosynthesis; L-histidine biosynthesis; L-histidine from 5-phospho-alpha-D-ribose 1-diphosphate: step 1/9.</text>
</comment>
<keyword evidence="8 10" id="KW-0368">Histidine biosynthesis</keyword>
<evidence type="ECO:0000256" key="4">
    <source>
        <dbReference type="ARBA" id="ARBA00011496"/>
    </source>
</evidence>
<dbReference type="EMBL" id="FNIL01000014">
    <property type="protein sequence ID" value="SDO46365.1"/>
    <property type="molecule type" value="Genomic_DNA"/>
</dbReference>
<evidence type="ECO:0000256" key="7">
    <source>
        <dbReference type="ARBA" id="ARBA00022605"/>
    </source>
</evidence>
<dbReference type="RefSeq" id="WP_090843955.1">
    <property type="nucleotide sequence ID" value="NZ_FNIL01000014.1"/>
</dbReference>
<dbReference type="PROSITE" id="PS50862">
    <property type="entry name" value="AA_TRNA_LIGASE_II"/>
    <property type="match status" value="1"/>
</dbReference>
<feature type="binding site" evidence="11">
    <location>
        <begin position="274"/>
        <end position="275"/>
    </location>
    <ligand>
        <name>L-histidine</name>
        <dbReference type="ChEBI" id="CHEBI:57595"/>
    </ligand>
</feature>
<dbReference type="GO" id="GO:0006427">
    <property type="term" value="P:histidyl-tRNA aminoacylation"/>
    <property type="evidence" value="ECO:0007669"/>
    <property type="project" value="InterPro"/>
</dbReference>
<dbReference type="GO" id="GO:0000105">
    <property type="term" value="P:L-histidine biosynthetic process"/>
    <property type="evidence" value="ECO:0007669"/>
    <property type="project" value="UniProtKB-UniRule"/>
</dbReference>
<feature type="binding site" evidence="11">
    <location>
        <position position="129"/>
    </location>
    <ligand>
        <name>L-histidine</name>
        <dbReference type="ChEBI" id="CHEBI:57595"/>
    </ligand>
</feature>
<dbReference type="CDD" id="cd00773">
    <property type="entry name" value="HisRS-like_core"/>
    <property type="match status" value="1"/>
</dbReference>